<dbReference type="AlphaFoldDB" id="A0A3G9J258"/>
<accession>A0A3G9J258</accession>
<dbReference type="KEGG" id="ebm:SG0102_02010"/>
<dbReference type="RefSeq" id="WP_125118231.1">
    <property type="nucleotide sequence ID" value="NZ_AP019309.1"/>
</dbReference>
<proteinExistence type="predicted"/>
<evidence type="ECO:0000313" key="2">
    <source>
        <dbReference type="Proteomes" id="UP000268059"/>
    </source>
</evidence>
<gene>
    <name evidence="1" type="ORF">SG0102_02010</name>
</gene>
<protein>
    <submittedName>
        <fullName evidence="1">Uncharacterized protein</fullName>
    </submittedName>
</protein>
<dbReference type="OrthoDB" id="9804940at2"/>
<organism evidence="1 2">
    <name type="scientific">Intestinibaculum porci</name>
    <dbReference type="NCBI Taxonomy" id="2487118"/>
    <lineage>
        <taxon>Bacteria</taxon>
        <taxon>Bacillati</taxon>
        <taxon>Bacillota</taxon>
        <taxon>Erysipelotrichia</taxon>
        <taxon>Erysipelotrichales</taxon>
        <taxon>Erysipelotrichaceae</taxon>
        <taxon>Intestinibaculum</taxon>
    </lineage>
</organism>
<sequence length="72" mass="8409">MNKSNKTSLHSEAYMADYRQIMDCIHSLEAKVKELDTDVSKLVENESEENLPHYEFTTIYDFIDDPKEGDVH</sequence>
<reference evidence="1 2" key="1">
    <citation type="submission" date="2018-11" db="EMBL/GenBank/DDBJ databases">
        <title>Novel Erysipelotrichaceae bacterium isolated from small intestine of a swine.</title>
        <authorList>
            <person name="Kim J.S."/>
            <person name="Choe H."/>
            <person name="Lee Y.R."/>
            <person name="Kim K.M."/>
            <person name="Park D.S."/>
        </authorList>
    </citation>
    <scope>NUCLEOTIDE SEQUENCE [LARGE SCALE GENOMIC DNA]</scope>
    <source>
        <strain evidence="1 2">SG0102</strain>
    </source>
</reference>
<dbReference type="EMBL" id="AP019309">
    <property type="protein sequence ID" value="BBH25267.1"/>
    <property type="molecule type" value="Genomic_DNA"/>
</dbReference>
<dbReference type="InParanoid" id="A0A3G9J258"/>
<keyword evidence="2" id="KW-1185">Reference proteome</keyword>
<name>A0A3G9J258_9FIRM</name>
<dbReference type="Proteomes" id="UP000268059">
    <property type="component" value="Chromosome"/>
</dbReference>
<evidence type="ECO:0000313" key="1">
    <source>
        <dbReference type="EMBL" id="BBH25267.1"/>
    </source>
</evidence>